<dbReference type="GO" id="GO:0008270">
    <property type="term" value="F:zinc ion binding"/>
    <property type="evidence" value="ECO:0007669"/>
    <property type="project" value="InterPro"/>
</dbReference>
<keyword evidence="4" id="KW-0804">Transcription</keyword>
<feature type="region of interest" description="Disordered" evidence="6">
    <location>
        <begin position="199"/>
        <end position="221"/>
    </location>
</feature>
<dbReference type="Proteomes" id="UP000288859">
    <property type="component" value="Unassembled WGS sequence"/>
</dbReference>
<dbReference type="Pfam" id="PF04082">
    <property type="entry name" value="Fungal_trans"/>
    <property type="match status" value="1"/>
</dbReference>
<dbReference type="EMBL" id="NAJM01000038">
    <property type="protein sequence ID" value="RVX68387.1"/>
    <property type="molecule type" value="Genomic_DNA"/>
</dbReference>
<evidence type="ECO:0000256" key="2">
    <source>
        <dbReference type="ARBA" id="ARBA00022833"/>
    </source>
</evidence>
<comment type="caution">
    <text evidence="8">The sequence shown here is derived from an EMBL/GenBank/DDBJ whole genome shotgun (WGS) entry which is preliminary data.</text>
</comment>
<feature type="domain" description="Xylanolytic transcriptional activator regulatory" evidence="7">
    <location>
        <begin position="285"/>
        <end position="473"/>
    </location>
</feature>
<evidence type="ECO:0000259" key="7">
    <source>
        <dbReference type="Pfam" id="PF04082"/>
    </source>
</evidence>
<evidence type="ECO:0000256" key="3">
    <source>
        <dbReference type="ARBA" id="ARBA00023015"/>
    </source>
</evidence>
<dbReference type="GO" id="GO:0006351">
    <property type="term" value="P:DNA-templated transcription"/>
    <property type="evidence" value="ECO:0007669"/>
    <property type="project" value="InterPro"/>
</dbReference>
<evidence type="ECO:0000256" key="1">
    <source>
        <dbReference type="ARBA" id="ARBA00022723"/>
    </source>
</evidence>
<evidence type="ECO:0000256" key="4">
    <source>
        <dbReference type="ARBA" id="ARBA00023163"/>
    </source>
</evidence>
<dbReference type="OrthoDB" id="4120671at2759"/>
<dbReference type="PANTHER" id="PTHR47660:SF2">
    <property type="entry name" value="TRANSCRIPTION FACTOR WITH C2H2 AND ZN(2)-CYS(6) DNA BINDING DOMAIN (EUROFUNG)"/>
    <property type="match status" value="1"/>
</dbReference>
<feature type="region of interest" description="Disordered" evidence="6">
    <location>
        <begin position="1"/>
        <end position="57"/>
    </location>
</feature>
<dbReference type="VEuPathDB" id="FungiDB:PV10_05366"/>
<name>A0A438MXF9_EXOME</name>
<keyword evidence="1" id="KW-0479">Metal-binding</keyword>
<proteinExistence type="predicted"/>
<accession>A0A438MXF9</accession>
<protein>
    <recommendedName>
        <fullName evidence="7">Xylanolytic transcriptional activator regulatory domain-containing protein</fullName>
    </recommendedName>
</protein>
<dbReference type="GO" id="GO:0003677">
    <property type="term" value="F:DNA binding"/>
    <property type="evidence" value="ECO:0007669"/>
    <property type="project" value="InterPro"/>
</dbReference>
<reference evidence="8 9" key="1">
    <citation type="submission" date="2017-03" db="EMBL/GenBank/DDBJ databases">
        <title>Genomes of endolithic fungi from Antarctica.</title>
        <authorList>
            <person name="Coleine C."/>
            <person name="Masonjones S."/>
            <person name="Stajich J.E."/>
        </authorList>
    </citation>
    <scope>NUCLEOTIDE SEQUENCE [LARGE SCALE GENOMIC DNA]</scope>
    <source>
        <strain evidence="8 9">CCFEE 6314</strain>
    </source>
</reference>
<organism evidence="8 9">
    <name type="scientific">Exophiala mesophila</name>
    <name type="common">Black yeast-like fungus</name>
    <dbReference type="NCBI Taxonomy" id="212818"/>
    <lineage>
        <taxon>Eukaryota</taxon>
        <taxon>Fungi</taxon>
        <taxon>Dikarya</taxon>
        <taxon>Ascomycota</taxon>
        <taxon>Pezizomycotina</taxon>
        <taxon>Eurotiomycetes</taxon>
        <taxon>Chaetothyriomycetidae</taxon>
        <taxon>Chaetothyriales</taxon>
        <taxon>Herpotrichiellaceae</taxon>
        <taxon>Exophiala</taxon>
    </lineage>
</organism>
<feature type="compositionally biased region" description="Polar residues" evidence="6">
    <location>
        <begin position="31"/>
        <end position="57"/>
    </location>
</feature>
<evidence type="ECO:0000313" key="9">
    <source>
        <dbReference type="Proteomes" id="UP000288859"/>
    </source>
</evidence>
<evidence type="ECO:0000256" key="5">
    <source>
        <dbReference type="ARBA" id="ARBA00023242"/>
    </source>
</evidence>
<sequence length="782" mass="87256">MNSNIDDPIEEELSSLPIEPPFPSMDAGDPESSTSPSELFSTLTNVSNSGSHKTWTPDNREHEAAAFTSSQIEPQFTELDESQTLGSLDQSLAGAQTDAEVHQSSNDAVFLSIWDNDIFLNDPTLDVNDDILLAMDIDWNSLIQPDYDWTYQEPIESSSAHPGINEDLTPRSRSRGLLVREFFKRSVWLWEPDARESASMEESPHLSETEERLLLSSGQHQTTSEDMVKGTSVLAGFACGSEARDSLLLLVQRNVESTTGVRSFPSPRVLSVLSGAFAVQESVSRCPFLHLASTKADKCRVELLGALIASGTANFANHQIWKLGLALQEPNRLALNRALDHSNTIARDLDLLQAQILWIEAGLWSGVRPKMETAESVANSIPFAIRRAAAYHLGHHQNTWVPGSEDERETLQSKWWKWVELESFKRCVFRAFINDIQGSVAYLRSPRFYTTEIIVDLPTAHDVWAAPDPLTWRAAYLAKKTGPDLPRPTLLDIIQDPSILTSLPKEYDNELSAFAALHSLWPQIVALQDAKTLHRGSVYSKKPPQTNFWLEAQRQDLYRKLTDLRETASMMGILTAEARIVCELFMMALFVSFIDIEKLVGRFGIEESRLATPRMQIWSDGDESRHAMWHAGQVLRAATTVKPTQLRNFYANSVYQACVVLALPFLLEATSLVSKRKCPGSANHMTTVFSQVRETIDVEQQIDLVILNGPETMPIKAFLLAGKGTPALAFGDEVKALSDIQVIPSVVGKIFENNYATTTKHLPPLLAKLMALVKELTKYTRR</sequence>
<dbReference type="InterPro" id="IPR007219">
    <property type="entry name" value="XnlR_reg_dom"/>
</dbReference>
<feature type="compositionally biased region" description="Basic and acidic residues" evidence="6">
    <location>
        <begin position="199"/>
        <end position="213"/>
    </location>
</feature>
<dbReference type="PANTHER" id="PTHR47660">
    <property type="entry name" value="TRANSCRIPTION FACTOR WITH C2H2 AND ZN(2)-CYS(6) DNA BINDING DOMAIN (EUROFUNG)-RELATED-RELATED"/>
    <property type="match status" value="1"/>
</dbReference>
<evidence type="ECO:0000313" key="8">
    <source>
        <dbReference type="EMBL" id="RVX68387.1"/>
    </source>
</evidence>
<dbReference type="AlphaFoldDB" id="A0A438MXF9"/>
<gene>
    <name evidence="8" type="ORF">B0A52_07387</name>
</gene>
<keyword evidence="5" id="KW-0539">Nucleus</keyword>
<evidence type="ECO:0000256" key="6">
    <source>
        <dbReference type="SAM" id="MobiDB-lite"/>
    </source>
</evidence>
<keyword evidence="3" id="KW-0805">Transcription regulation</keyword>
<keyword evidence="2" id="KW-0862">Zinc</keyword>